<evidence type="ECO:0000259" key="3">
    <source>
        <dbReference type="PROSITE" id="PS50110"/>
    </source>
</evidence>
<name>A0A2S1SIU0_9FLAO</name>
<dbReference type="InterPro" id="IPR011006">
    <property type="entry name" value="CheY-like_superfamily"/>
</dbReference>
<dbReference type="PANTHER" id="PTHR44591:SF3">
    <property type="entry name" value="RESPONSE REGULATORY DOMAIN-CONTAINING PROTEIN"/>
    <property type="match status" value="1"/>
</dbReference>
<dbReference type="EMBL" id="CP029187">
    <property type="protein sequence ID" value="AWI26334.1"/>
    <property type="molecule type" value="Genomic_DNA"/>
</dbReference>
<evidence type="ECO:0000313" key="4">
    <source>
        <dbReference type="EMBL" id="AWI26334.1"/>
    </source>
</evidence>
<dbReference type="GO" id="GO:0000160">
    <property type="term" value="P:phosphorelay signal transduction system"/>
    <property type="evidence" value="ECO:0007669"/>
    <property type="project" value="InterPro"/>
</dbReference>
<accession>A0A2S1SIU0</accession>
<evidence type="ECO:0000313" key="5">
    <source>
        <dbReference type="Proteomes" id="UP000244937"/>
    </source>
</evidence>
<protein>
    <submittedName>
        <fullName evidence="4">Response regulator</fullName>
    </submittedName>
</protein>
<keyword evidence="1 2" id="KW-0597">Phosphoprotein</keyword>
<gene>
    <name evidence="4" type="ORF">HYN49_10710</name>
</gene>
<dbReference type="PANTHER" id="PTHR44591">
    <property type="entry name" value="STRESS RESPONSE REGULATOR PROTEIN 1"/>
    <property type="match status" value="1"/>
</dbReference>
<dbReference type="Proteomes" id="UP000244937">
    <property type="component" value="Chromosome"/>
</dbReference>
<evidence type="ECO:0000256" key="1">
    <source>
        <dbReference type="ARBA" id="ARBA00022553"/>
    </source>
</evidence>
<sequence>MKYNTVLIIDDDWEDIAFFMEALTRINPDISCIFMVNPEAALSELQNGEIIPDIIFLDIHMDGMMNGFDFLKLAKDMNIGSIPIYMLSGSSEQSIKAEADSLGATGFMTKPSDFNTLVMMLQPLFAE</sequence>
<evidence type="ECO:0000256" key="2">
    <source>
        <dbReference type="PROSITE-ProRule" id="PRU00169"/>
    </source>
</evidence>
<dbReference type="PROSITE" id="PS50110">
    <property type="entry name" value="RESPONSE_REGULATORY"/>
    <property type="match status" value="1"/>
</dbReference>
<dbReference type="SMART" id="SM00448">
    <property type="entry name" value="REC"/>
    <property type="match status" value="1"/>
</dbReference>
<reference evidence="4 5" key="1">
    <citation type="submission" date="2018-05" db="EMBL/GenBank/DDBJ databases">
        <title>Genome sequencing of Flavobacterium sp. HYN0049.</title>
        <authorList>
            <person name="Yi H."/>
            <person name="Baek C."/>
        </authorList>
    </citation>
    <scope>NUCLEOTIDE SEQUENCE [LARGE SCALE GENOMIC DNA]</scope>
    <source>
        <strain evidence="4 5">HYN0049</strain>
    </source>
</reference>
<dbReference type="Pfam" id="PF00072">
    <property type="entry name" value="Response_reg"/>
    <property type="match status" value="1"/>
</dbReference>
<dbReference type="SUPFAM" id="SSF52172">
    <property type="entry name" value="CheY-like"/>
    <property type="match status" value="1"/>
</dbReference>
<dbReference type="RefSeq" id="WP_108904112.1">
    <property type="nucleotide sequence ID" value="NZ_CP029187.1"/>
</dbReference>
<dbReference type="InterPro" id="IPR050595">
    <property type="entry name" value="Bact_response_regulator"/>
</dbReference>
<dbReference type="Gene3D" id="3.40.50.2300">
    <property type="match status" value="1"/>
</dbReference>
<keyword evidence="5" id="KW-1185">Reference proteome</keyword>
<dbReference type="AlphaFoldDB" id="A0A2S1SIU0"/>
<organism evidence="4 5">
    <name type="scientific">Flavobacterium pallidum</name>
    <dbReference type="NCBI Taxonomy" id="2172098"/>
    <lineage>
        <taxon>Bacteria</taxon>
        <taxon>Pseudomonadati</taxon>
        <taxon>Bacteroidota</taxon>
        <taxon>Flavobacteriia</taxon>
        <taxon>Flavobacteriales</taxon>
        <taxon>Flavobacteriaceae</taxon>
        <taxon>Flavobacterium</taxon>
    </lineage>
</organism>
<proteinExistence type="predicted"/>
<feature type="domain" description="Response regulatory" evidence="3">
    <location>
        <begin position="5"/>
        <end position="125"/>
    </location>
</feature>
<dbReference type="OrthoDB" id="9789181at2"/>
<dbReference type="KEGG" id="fpal:HYN49_10710"/>
<dbReference type="InterPro" id="IPR001789">
    <property type="entry name" value="Sig_transdc_resp-reg_receiver"/>
</dbReference>
<feature type="modified residue" description="4-aspartylphosphate" evidence="2">
    <location>
        <position position="58"/>
    </location>
</feature>